<protein>
    <submittedName>
        <fullName evidence="3">Peptidase M16 inactive domain protein</fullName>
    </submittedName>
</protein>
<dbReference type="InterPro" id="IPR011765">
    <property type="entry name" value="Pept_M16_N"/>
</dbReference>
<proteinExistence type="predicted"/>
<dbReference type="OrthoDB" id="9811314at2"/>
<gene>
    <name evidence="3" type="ORF">Pla163_05960</name>
</gene>
<evidence type="ECO:0000313" key="3">
    <source>
        <dbReference type="EMBL" id="QDU83497.1"/>
    </source>
</evidence>
<dbReference type="PANTHER" id="PTHR11851">
    <property type="entry name" value="METALLOPROTEASE"/>
    <property type="match status" value="1"/>
</dbReference>
<dbReference type="GO" id="GO:0046872">
    <property type="term" value="F:metal ion binding"/>
    <property type="evidence" value="ECO:0007669"/>
    <property type="project" value="InterPro"/>
</dbReference>
<reference evidence="3 4" key="1">
    <citation type="submission" date="2019-02" db="EMBL/GenBank/DDBJ databases">
        <title>Deep-cultivation of Planctomycetes and their phenomic and genomic characterization uncovers novel biology.</title>
        <authorList>
            <person name="Wiegand S."/>
            <person name="Jogler M."/>
            <person name="Boedeker C."/>
            <person name="Pinto D."/>
            <person name="Vollmers J."/>
            <person name="Rivas-Marin E."/>
            <person name="Kohn T."/>
            <person name="Peeters S.H."/>
            <person name="Heuer A."/>
            <person name="Rast P."/>
            <person name="Oberbeckmann S."/>
            <person name="Bunk B."/>
            <person name="Jeske O."/>
            <person name="Meyerdierks A."/>
            <person name="Storesund J.E."/>
            <person name="Kallscheuer N."/>
            <person name="Luecker S."/>
            <person name="Lage O.M."/>
            <person name="Pohl T."/>
            <person name="Merkel B.J."/>
            <person name="Hornburger P."/>
            <person name="Mueller R.-W."/>
            <person name="Bruemmer F."/>
            <person name="Labrenz M."/>
            <person name="Spormann A.M."/>
            <person name="Op den Camp H."/>
            <person name="Overmann J."/>
            <person name="Amann R."/>
            <person name="Jetten M.S.M."/>
            <person name="Mascher T."/>
            <person name="Medema M.H."/>
            <person name="Devos D.P."/>
            <person name="Kaster A.-K."/>
            <person name="Ovreas L."/>
            <person name="Rohde M."/>
            <person name="Galperin M.Y."/>
            <person name="Jogler C."/>
        </authorList>
    </citation>
    <scope>NUCLEOTIDE SEQUENCE [LARGE SCALE GENOMIC DNA]</scope>
    <source>
        <strain evidence="3 4">Pla163</strain>
    </source>
</reference>
<dbReference type="PANTHER" id="PTHR11851:SF224">
    <property type="entry name" value="PROCESSING PROTEASE"/>
    <property type="match status" value="1"/>
</dbReference>
<dbReference type="Pfam" id="PF05193">
    <property type="entry name" value="Peptidase_M16_C"/>
    <property type="match status" value="1"/>
</dbReference>
<dbReference type="InterPro" id="IPR011249">
    <property type="entry name" value="Metalloenz_LuxS/M16"/>
</dbReference>
<keyword evidence="4" id="KW-1185">Reference proteome</keyword>
<dbReference type="AlphaFoldDB" id="A0A518CW88"/>
<dbReference type="RefSeq" id="WP_145183289.1">
    <property type="nucleotide sequence ID" value="NZ_CP036290.1"/>
</dbReference>
<feature type="domain" description="Peptidase M16 N-terminal" evidence="1">
    <location>
        <begin position="34"/>
        <end position="159"/>
    </location>
</feature>
<sequence>MSTPDPTALTEPRSLRLSIPSIEFELSCGARLIVSPRAKAAVTSLVVSIEGGARLDPIGREGTAQLAGSLAVEGTERHSESELAAILEPLGGSLVGDASGLSGSAAAVGTPESPDANWRTLLDLAAEVLVRPTYPIERFERRKSIALERLRVDEADPRVQVGRLFNTLVYGTGTGGTSGIGRPRRGTFESVSGIEREDLVRWHAETWVASRTIIGICGDLDPEAVRDHLESALAGWRTGVAAPPIDDRFPPRTTRIATFRAEREQVQLLAGHLGIRRLDPRYAACVVMDHVLGTGPGFTDRISKRLRDEEGLAYSVSATTAASAGRVEGVFQASIATSPDKVAAALAGFVEEMERIRTEPVTPDELHLVKQYLSGSFAMGFEKTSRRASQVVTAARLGLPEGHLDQLLDDLMAVDAEAVLACARDVLDPRALSVAVAGPLDEGTVRAHLDAARAGLAE</sequence>
<accession>A0A518CW88</accession>
<dbReference type="EMBL" id="CP036290">
    <property type="protein sequence ID" value="QDU83497.1"/>
    <property type="molecule type" value="Genomic_DNA"/>
</dbReference>
<evidence type="ECO:0000259" key="2">
    <source>
        <dbReference type="Pfam" id="PF05193"/>
    </source>
</evidence>
<dbReference type="Pfam" id="PF00675">
    <property type="entry name" value="Peptidase_M16"/>
    <property type="match status" value="1"/>
</dbReference>
<dbReference type="Proteomes" id="UP000319342">
    <property type="component" value="Chromosome"/>
</dbReference>
<dbReference type="Gene3D" id="3.30.830.10">
    <property type="entry name" value="Metalloenzyme, LuxS/M16 peptidase-like"/>
    <property type="match status" value="2"/>
</dbReference>
<feature type="domain" description="Peptidase M16 C-terminal" evidence="2">
    <location>
        <begin position="194"/>
        <end position="371"/>
    </location>
</feature>
<dbReference type="SUPFAM" id="SSF63411">
    <property type="entry name" value="LuxS/MPP-like metallohydrolase"/>
    <property type="match status" value="2"/>
</dbReference>
<name>A0A518CW88_9BACT</name>
<organism evidence="3 4">
    <name type="scientific">Rohdeia mirabilis</name>
    <dbReference type="NCBI Taxonomy" id="2528008"/>
    <lineage>
        <taxon>Bacteria</taxon>
        <taxon>Pseudomonadati</taxon>
        <taxon>Planctomycetota</taxon>
        <taxon>Planctomycetia</taxon>
        <taxon>Planctomycetia incertae sedis</taxon>
        <taxon>Rohdeia</taxon>
    </lineage>
</organism>
<evidence type="ECO:0000259" key="1">
    <source>
        <dbReference type="Pfam" id="PF00675"/>
    </source>
</evidence>
<evidence type="ECO:0000313" key="4">
    <source>
        <dbReference type="Proteomes" id="UP000319342"/>
    </source>
</evidence>
<dbReference type="InterPro" id="IPR050361">
    <property type="entry name" value="MPP/UQCRC_Complex"/>
</dbReference>
<dbReference type="InterPro" id="IPR007863">
    <property type="entry name" value="Peptidase_M16_C"/>
</dbReference>